<accession>A0A1I0Z723</accession>
<dbReference type="EMBL" id="FOKK01000005">
    <property type="protein sequence ID" value="SFB21404.1"/>
    <property type="molecule type" value="Genomic_DNA"/>
</dbReference>
<gene>
    <name evidence="4" type="ORF">SAMN04489723_105299</name>
</gene>
<dbReference type="OrthoDB" id="9790355at2"/>
<feature type="domain" description="CBS" evidence="3">
    <location>
        <begin position="96"/>
        <end position="151"/>
    </location>
</feature>
<evidence type="ECO:0000313" key="4">
    <source>
        <dbReference type="EMBL" id="SFB21404.1"/>
    </source>
</evidence>
<dbReference type="AlphaFoldDB" id="A0A1I0Z723"/>
<keyword evidence="5" id="KW-1185">Reference proteome</keyword>
<dbReference type="Pfam" id="PF00571">
    <property type="entry name" value="CBS"/>
    <property type="match status" value="2"/>
</dbReference>
<dbReference type="CDD" id="cd04629">
    <property type="entry name" value="CBS_pair_bac"/>
    <property type="match status" value="1"/>
</dbReference>
<dbReference type="Proteomes" id="UP000198790">
    <property type="component" value="Unassembled WGS sequence"/>
</dbReference>
<dbReference type="PROSITE" id="PS51371">
    <property type="entry name" value="CBS"/>
    <property type="match status" value="2"/>
</dbReference>
<dbReference type="PANTHER" id="PTHR43080:SF2">
    <property type="entry name" value="CBS DOMAIN-CONTAINING PROTEIN"/>
    <property type="match status" value="1"/>
</dbReference>
<dbReference type="InterPro" id="IPR044729">
    <property type="entry name" value="CBS_bac"/>
</dbReference>
<evidence type="ECO:0000256" key="1">
    <source>
        <dbReference type="ARBA" id="ARBA00023122"/>
    </source>
</evidence>
<sequence>MVKSFQGVRMAEPKKAPIPQILVKEYMSTGLITFKPDDTIDQVMEMLTKRRISGAPVIDASGALVGIISEVDCLKEIIKGKYTNTPKFPAKVSEHMSIDVLTLSPDLSIFDAASQFLEHKIRRFPVMKDGVLLGQISLSDVIRAFPTLRQTTW</sequence>
<evidence type="ECO:0000259" key="3">
    <source>
        <dbReference type="PROSITE" id="PS51371"/>
    </source>
</evidence>
<dbReference type="InterPro" id="IPR000644">
    <property type="entry name" value="CBS_dom"/>
</dbReference>
<dbReference type="Gene3D" id="3.10.580.10">
    <property type="entry name" value="CBS-domain"/>
    <property type="match status" value="1"/>
</dbReference>
<dbReference type="PANTHER" id="PTHR43080">
    <property type="entry name" value="CBS DOMAIN-CONTAINING PROTEIN CBSX3, MITOCHONDRIAL"/>
    <property type="match status" value="1"/>
</dbReference>
<dbReference type="InterPro" id="IPR046342">
    <property type="entry name" value="CBS_dom_sf"/>
</dbReference>
<dbReference type="RefSeq" id="WP_092896486.1">
    <property type="nucleotide sequence ID" value="NZ_FOKK01000005.1"/>
</dbReference>
<proteinExistence type="predicted"/>
<evidence type="ECO:0000313" key="5">
    <source>
        <dbReference type="Proteomes" id="UP000198790"/>
    </source>
</evidence>
<name>A0A1I0Z723_9BACT</name>
<dbReference type="SUPFAM" id="SSF54631">
    <property type="entry name" value="CBS-domain pair"/>
    <property type="match status" value="1"/>
</dbReference>
<dbReference type="InterPro" id="IPR051257">
    <property type="entry name" value="Diverse_CBS-Domain"/>
</dbReference>
<reference evidence="4 5" key="1">
    <citation type="submission" date="2016-10" db="EMBL/GenBank/DDBJ databases">
        <authorList>
            <person name="de Groot N.N."/>
        </authorList>
    </citation>
    <scope>NUCLEOTIDE SEQUENCE [LARGE SCALE GENOMIC DNA]</scope>
    <source>
        <strain evidence="4 5">DSM 23399</strain>
    </source>
</reference>
<keyword evidence="1 2" id="KW-0129">CBS domain</keyword>
<organism evidence="4 5">
    <name type="scientific">Algoriphagus aquimarinus</name>
    <dbReference type="NCBI Taxonomy" id="237018"/>
    <lineage>
        <taxon>Bacteria</taxon>
        <taxon>Pseudomonadati</taxon>
        <taxon>Bacteroidota</taxon>
        <taxon>Cytophagia</taxon>
        <taxon>Cytophagales</taxon>
        <taxon>Cyclobacteriaceae</taxon>
        <taxon>Algoriphagus</taxon>
    </lineage>
</organism>
<dbReference type="STRING" id="237018.SAMN04489723_105299"/>
<dbReference type="SMART" id="SM00116">
    <property type="entry name" value="CBS"/>
    <property type="match status" value="2"/>
</dbReference>
<protein>
    <submittedName>
        <fullName evidence="4">CBS domain-containing protein</fullName>
    </submittedName>
</protein>
<feature type="domain" description="CBS" evidence="3">
    <location>
        <begin position="27"/>
        <end position="83"/>
    </location>
</feature>
<evidence type="ECO:0000256" key="2">
    <source>
        <dbReference type="PROSITE-ProRule" id="PRU00703"/>
    </source>
</evidence>